<evidence type="ECO:0000313" key="2">
    <source>
        <dbReference type="EMBL" id="MBE9118269.1"/>
    </source>
</evidence>
<reference evidence="2" key="1">
    <citation type="submission" date="2020-10" db="EMBL/GenBank/DDBJ databases">
        <authorList>
            <person name="Castelo-Branco R."/>
            <person name="Eusebio N."/>
            <person name="Adriana R."/>
            <person name="Vieira A."/>
            <person name="Brugerolle De Fraissinette N."/>
            <person name="Rezende De Castro R."/>
            <person name="Schneider M.P."/>
            <person name="Vasconcelos V."/>
            <person name="Leao P.N."/>
        </authorList>
    </citation>
    <scope>NUCLEOTIDE SEQUENCE</scope>
    <source>
        <strain evidence="2">LEGE 07157</strain>
    </source>
</reference>
<comment type="caution">
    <text evidence="2">The sequence shown here is derived from an EMBL/GenBank/DDBJ whole genome shotgun (WGS) entry which is preliminary data.</text>
</comment>
<dbReference type="Pfam" id="PF00535">
    <property type="entry name" value="Glycos_transf_2"/>
    <property type="match status" value="1"/>
</dbReference>
<dbReference type="EMBL" id="JADEWZ010000042">
    <property type="protein sequence ID" value="MBE9118269.1"/>
    <property type="molecule type" value="Genomic_DNA"/>
</dbReference>
<name>A0A8J7DZ55_9CYAN</name>
<organism evidence="2 3">
    <name type="scientific">Lusitaniella coriacea LEGE 07157</name>
    <dbReference type="NCBI Taxonomy" id="945747"/>
    <lineage>
        <taxon>Bacteria</taxon>
        <taxon>Bacillati</taxon>
        <taxon>Cyanobacteriota</taxon>
        <taxon>Cyanophyceae</taxon>
        <taxon>Spirulinales</taxon>
        <taxon>Lusitaniellaceae</taxon>
        <taxon>Lusitaniella</taxon>
    </lineage>
</organism>
<dbReference type="PANTHER" id="PTHR22916:SF3">
    <property type="entry name" value="UDP-GLCNAC:BETAGAL BETA-1,3-N-ACETYLGLUCOSAMINYLTRANSFERASE-LIKE PROTEIN 1"/>
    <property type="match status" value="1"/>
</dbReference>
<dbReference type="SUPFAM" id="SSF53448">
    <property type="entry name" value="Nucleotide-diphospho-sugar transferases"/>
    <property type="match status" value="1"/>
</dbReference>
<proteinExistence type="predicted"/>
<dbReference type="AlphaFoldDB" id="A0A8J7DZ55"/>
<dbReference type="InterPro" id="IPR029044">
    <property type="entry name" value="Nucleotide-diphossugar_trans"/>
</dbReference>
<dbReference type="PANTHER" id="PTHR22916">
    <property type="entry name" value="GLYCOSYLTRANSFERASE"/>
    <property type="match status" value="1"/>
</dbReference>
<dbReference type="RefSeq" id="WP_194031357.1">
    <property type="nucleotide sequence ID" value="NZ_JADEWZ010000042.1"/>
</dbReference>
<dbReference type="GO" id="GO:0016758">
    <property type="term" value="F:hexosyltransferase activity"/>
    <property type="evidence" value="ECO:0007669"/>
    <property type="project" value="UniProtKB-ARBA"/>
</dbReference>
<dbReference type="Proteomes" id="UP000654482">
    <property type="component" value="Unassembled WGS sequence"/>
</dbReference>
<dbReference type="InterPro" id="IPR001173">
    <property type="entry name" value="Glyco_trans_2-like"/>
</dbReference>
<dbReference type="CDD" id="cd00761">
    <property type="entry name" value="Glyco_tranf_GTA_type"/>
    <property type="match status" value="1"/>
</dbReference>
<gene>
    <name evidence="2" type="ORF">IQ249_20465</name>
</gene>
<keyword evidence="3" id="KW-1185">Reference proteome</keyword>
<dbReference type="Gene3D" id="3.90.550.10">
    <property type="entry name" value="Spore Coat Polysaccharide Biosynthesis Protein SpsA, Chain A"/>
    <property type="match status" value="1"/>
</dbReference>
<sequence>MIRLSIALVTRNRPESLERTLQNLRSQSFQPFEIVVSDDSDGELAAKTASVAKRWNCRYITGPHRGLYANRNYSALACRGTHIRTMDDDHILPENHLEQCFNAVSSDPHSLWTTGEIGYVNGQFFGESKTAQQLCPSGVGEAVENMDNNWAIADGSTIYPKTVFDRGYRMIEDYKYGSSYLEFGIYLYRHGFRSRCVPNAYIEHYADSWTIERNDRDTIESRLYASLCFNLYFQKNPTLAAKYILLYIWLLKTHENVFVRFPQVFKNVRERWMSLS</sequence>
<feature type="domain" description="Glycosyltransferase 2-like" evidence="1">
    <location>
        <begin position="5"/>
        <end position="110"/>
    </location>
</feature>
<evidence type="ECO:0000259" key="1">
    <source>
        <dbReference type="Pfam" id="PF00535"/>
    </source>
</evidence>
<protein>
    <submittedName>
        <fullName evidence="2">Glycosyltransferase</fullName>
    </submittedName>
</protein>
<evidence type="ECO:0000313" key="3">
    <source>
        <dbReference type="Proteomes" id="UP000654482"/>
    </source>
</evidence>
<accession>A0A8J7DZ55</accession>